<dbReference type="GO" id="GO:0005874">
    <property type="term" value="C:microtubule"/>
    <property type="evidence" value="ECO:0007669"/>
    <property type="project" value="UniProtKB-KW"/>
</dbReference>
<dbReference type="EnsemblPlants" id="Pp3c2_19380V3.2">
    <property type="protein sequence ID" value="Pp3c2_19380V3.2"/>
    <property type="gene ID" value="Pp3c2_19380"/>
</dbReference>
<organism evidence="11">
    <name type="scientific">Physcomitrium patens</name>
    <name type="common">Spreading-leaved earth moss</name>
    <name type="synonym">Physcomitrella patens</name>
    <dbReference type="NCBI Taxonomy" id="3218"/>
    <lineage>
        <taxon>Eukaryota</taxon>
        <taxon>Viridiplantae</taxon>
        <taxon>Streptophyta</taxon>
        <taxon>Embryophyta</taxon>
        <taxon>Bryophyta</taxon>
        <taxon>Bryophytina</taxon>
        <taxon>Bryopsida</taxon>
        <taxon>Funariidae</taxon>
        <taxon>Funariales</taxon>
        <taxon>Funariaceae</taxon>
        <taxon>Physcomitrium</taxon>
    </lineage>
</organism>
<evidence type="ECO:0000256" key="7">
    <source>
        <dbReference type="PROSITE-ProRule" id="PRU00283"/>
    </source>
</evidence>
<keyword evidence="4 7" id="KW-0067">ATP-binding</keyword>
<feature type="region of interest" description="Disordered" evidence="9">
    <location>
        <begin position="492"/>
        <end position="513"/>
    </location>
</feature>
<dbReference type="InterPro" id="IPR001752">
    <property type="entry name" value="Kinesin_motor_dom"/>
</dbReference>
<dbReference type="PRINTS" id="PR00380">
    <property type="entry name" value="KINESINHEAVY"/>
</dbReference>
<feature type="binding site" evidence="7">
    <location>
        <begin position="112"/>
        <end position="119"/>
    </location>
    <ligand>
        <name>ATP</name>
        <dbReference type="ChEBI" id="CHEBI:30616"/>
    </ligand>
</feature>
<dbReference type="Gramene" id="Pp3c2_19380V3.2">
    <property type="protein sequence ID" value="Pp3c2_19380V3.2"/>
    <property type="gene ID" value="Pp3c2_19380"/>
</dbReference>
<dbReference type="CDD" id="cd01374">
    <property type="entry name" value="KISc_CENP_E"/>
    <property type="match status" value="1"/>
</dbReference>
<feature type="region of interest" description="Disordered" evidence="9">
    <location>
        <begin position="443"/>
        <end position="468"/>
    </location>
</feature>
<reference evidence="11 13" key="2">
    <citation type="journal article" date="2018" name="Plant J.">
        <title>The Physcomitrella patens chromosome-scale assembly reveals moss genome structure and evolution.</title>
        <authorList>
            <person name="Lang D."/>
            <person name="Ullrich K.K."/>
            <person name="Murat F."/>
            <person name="Fuchs J."/>
            <person name="Jenkins J."/>
            <person name="Haas F.B."/>
            <person name="Piednoel M."/>
            <person name="Gundlach H."/>
            <person name="Van Bel M."/>
            <person name="Meyberg R."/>
            <person name="Vives C."/>
            <person name="Morata J."/>
            <person name="Symeonidi A."/>
            <person name="Hiss M."/>
            <person name="Muchero W."/>
            <person name="Kamisugi Y."/>
            <person name="Saleh O."/>
            <person name="Blanc G."/>
            <person name="Decker E.L."/>
            <person name="van Gessel N."/>
            <person name="Grimwood J."/>
            <person name="Hayes R.D."/>
            <person name="Graham S.W."/>
            <person name="Gunter L.E."/>
            <person name="McDaniel S.F."/>
            <person name="Hoernstein S.N.W."/>
            <person name="Larsson A."/>
            <person name="Li F.W."/>
            <person name="Perroud P.F."/>
            <person name="Phillips J."/>
            <person name="Ranjan P."/>
            <person name="Rokshar D.S."/>
            <person name="Rothfels C.J."/>
            <person name="Schneider L."/>
            <person name="Shu S."/>
            <person name="Stevenson D.W."/>
            <person name="Thummler F."/>
            <person name="Tillich M."/>
            <person name="Villarreal Aguilar J.C."/>
            <person name="Widiez T."/>
            <person name="Wong G.K."/>
            <person name="Wymore A."/>
            <person name="Zhang Y."/>
            <person name="Zimmer A.D."/>
            <person name="Quatrano R.S."/>
            <person name="Mayer K.F.X."/>
            <person name="Goodstein D."/>
            <person name="Casacuberta J.M."/>
            <person name="Vandepoele K."/>
            <person name="Reski R."/>
            <person name="Cuming A.C."/>
            <person name="Tuskan G.A."/>
            <person name="Maumus F."/>
            <person name="Salse J."/>
            <person name="Schmutz J."/>
            <person name="Rensing S.A."/>
        </authorList>
    </citation>
    <scope>NUCLEOTIDE SEQUENCE [LARGE SCALE GENOMIC DNA]</scope>
    <source>
        <strain evidence="12 13">cv. Gransden 2004</strain>
    </source>
</reference>
<dbReference type="PANTHER" id="PTHR47968:SF23">
    <property type="entry name" value="KINESIN-LIKE PROTEIN KIN-7A"/>
    <property type="match status" value="1"/>
</dbReference>
<evidence type="ECO:0000313" key="13">
    <source>
        <dbReference type="Proteomes" id="UP000006727"/>
    </source>
</evidence>
<comment type="similarity">
    <text evidence="1">Belongs to the TRAFAC class myosin-kinesin ATPase superfamily. Kinesin family. KIN-7 subfamily.</text>
</comment>
<keyword evidence="5 8" id="KW-0175">Coiled coil</keyword>
<dbReference type="Pfam" id="PF11995">
    <property type="entry name" value="DUF3490"/>
    <property type="match status" value="1"/>
</dbReference>
<dbReference type="Gene3D" id="3.40.850.10">
    <property type="entry name" value="Kinesin motor domain"/>
    <property type="match status" value="1"/>
</dbReference>
<dbReference type="InterPro" id="IPR027417">
    <property type="entry name" value="P-loop_NTPase"/>
</dbReference>
<dbReference type="Proteomes" id="UP000006727">
    <property type="component" value="Chromosome 2"/>
</dbReference>
<feature type="coiled-coil region" evidence="8">
    <location>
        <begin position="524"/>
        <end position="559"/>
    </location>
</feature>
<dbReference type="PROSITE" id="PS00411">
    <property type="entry name" value="KINESIN_MOTOR_1"/>
    <property type="match status" value="1"/>
</dbReference>
<dbReference type="FunFam" id="3.40.850.10:FF:000016">
    <property type="entry name" value="Kinesin-like protein"/>
    <property type="match status" value="1"/>
</dbReference>
<name>A0A2K1L281_PHYPA</name>
<keyword evidence="13" id="KW-1185">Reference proteome</keyword>
<dbReference type="SMART" id="SM00129">
    <property type="entry name" value="KISc"/>
    <property type="match status" value="1"/>
</dbReference>
<dbReference type="OMA" id="QVAWDCV"/>
<gene>
    <name evidence="12" type="primary">LOC112278709</name>
    <name evidence="11" type="ORF">PHYPA_002928</name>
</gene>
<dbReference type="PROSITE" id="PS50067">
    <property type="entry name" value="KINESIN_MOTOR_2"/>
    <property type="match status" value="1"/>
</dbReference>
<evidence type="ECO:0000256" key="5">
    <source>
        <dbReference type="ARBA" id="ARBA00023054"/>
    </source>
</evidence>
<dbReference type="OrthoDB" id="3176171at2759"/>
<dbReference type="GO" id="GO:0008017">
    <property type="term" value="F:microtubule binding"/>
    <property type="evidence" value="ECO:0007669"/>
    <property type="project" value="InterPro"/>
</dbReference>
<dbReference type="Gramene" id="Pp3c2_19380V3.1">
    <property type="protein sequence ID" value="Pp3c2_19380V3.1"/>
    <property type="gene ID" value="Pp3c2_19380"/>
</dbReference>
<evidence type="ECO:0000256" key="2">
    <source>
        <dbReference type="ARBA" id="ARBA00022701"/>
    </source>
</evidence>
<dbReference type="InterPro" id="IPR021881">
    <property type="entry name" value="NACK_C"/>
</dbReference>
<evidence type="ECO:0000259" key="10">
    <source>
        <dbReference type="PROSITE" id="PS50067"/>
    </source>
</evidence>
<feature type="compositionally biased region" description="Polar residues" evidence="9">
    <location>
        <begin position="703"/>
        <end position="713"/>
    </location>
</feature>
<evidence type="ECO:0000256" key="3">
    <source>
        <dbReference type="ARBA" id="ARBA00022741"/>
    </source>
</evidence>
<protein>
    <recommendedName>
        <fullName evidence="10">Kinesin motor domain-containing protein</fullName>
    </recommendedName>
</protein>
<dbReference type="InterPro" id="IPR027640">
    <property type="entry name" value="Kinesin-like_fam"/>
</dbReference>
<feature type="coiled-coil region" evidence="8">
    <location>
        <begin position="626"/>
        <end position="653"/>
    </location>
</feature>
<evidence type="ECO:0000256" key="4">
    <source>
        <dbReference type="ARBA" id="ARBA00022840"/>
    </source>
</evidence>
<dbReference type="GO" id="GO:0003777">
    <property type="term" value="F:microtubule motor activity"/>
    <property type="evidence" value="ECO:0007669"/>
    <property type="project" value="InterPro"/>
</dbReference>
<accession>A0A2K1L281</accession>
<dbReference type="STRING" id="3218.A0A2K1L281"/>
<dbReference type="GO" id="GO:0005524">
    <property type="term" value="F:ATP binding"/>
    <property type="evidence" value="ECO:0007669"/>
    <property type="project" value="UniProtKB-UniRule"/>
</dbReference>
<dbReference type="Pfam" id="PF00225">
    <property type="entry name" value="Kinesin"/>
    <property type="match status" value="1"/>
</dbReference>
<dbReference type="PANTHER" id="PTHR47968">
    <property type="entry name" value="CENTROMERE PROTEIN E"/>
    <property type="match status" value="1"/>
</dbReference>
<dbReference type="EnsemblPlants" id="Pp3c2_19380V3.1">
    <property type="protein sequence ID" value="Pp3c2_19380V3.1"/>
    <property type="gene ID" value="Pp3c2_19380"/>
</dbReference>
<evidence type="ECO:0000313" key="11">
    <source>
        <dbReference type="EMBL" id="PNR60135.1"/>
    </source>
</evidence>
<reference evidence="12" key="3">
    <citation type="submission" date="2020-12" db="UniProtKB">
        <authorList>
            <consortium name="EnsemblPlants"/>
        </authorList>
    </citation>
    <scope>IDENTIFICATION</scope>
</reference>
<dbReference type="InterPro" id="IPR019821">
    <property type="entry name" value="Kinesin_motor_CS"/>
</dbReference>
<dbReference type="AlphaFoldDB" id="A0A2K1L281"/>
<feature type="region of interest" description="Disordered" evidence="9">
    <location>
        <begin position="654"/>
        <end position="768"/>
    </location>
</feature>
<evidence type="ECO:0000256" key="9">
    <source>
        <dbReference type="SAM" id="MobiDB-lite"/>
    </source>
</evidence>
<keyword evidence="2" id="KW-0493">Microtubule</keyword>
<dbReference type="GO" id="GO:0007018">
    <property type="term" value="P:microtubule-based movement"/>
    <property type="evidence" value="ECO:0007669"/>
    <property type="project" value="InterPro"/>
</dbReference>
<dbReference type="RefSeq" id="XP_024368124.1">
    <property type="nucleotide sequence ID" value="XM_024512356.2"/>
</dbReference>
<evidence type="ECO:0000256" key="6">
    <source>
        <dbReference type="ARBA" id="ARBA00023175"/>
    </source>
</evidence>
<dbReference type="GeneID" id="112278709"/>
<dbReference type="PaxDb" id="3218-PP1S343_28V6.1"/>
<sequence length="1039" mass="115498">MVSAMTVATERGGATQFARVKSGEENIYVTVRVRPLSAKEVARSDVSDWVCSNGHTIAYKHALPERSPFPAAYTFDRVFGPDCQTLRVYEEGAKDVALSALTGLNATIFAYGQTSSGKTFTMRGVTDSAIADIFDYIQRSPDREFVLKVSALEIYNEVVKDLLATEGAPLRLLDDKEKGTVVDKLKEEVVRDINHLRQVIKICEAQRQVGETSLNDVSSRSHQIIRLTVESHPFGVAPGSTATSLIASLNFVDLAGSERASQTNADGARLKEGAHINRSLLTLSTCIRKLSGGSKIKGHIPYRDSKLTRILQHSLGGNARTAIICTMSPAHSHVEQSRNTLAFATRAKEVTNTTQINMVVSDKVLVKQLQKEVARLEAELKIPDVTPADSASSEALLQAKDLQIQKMEEELRELQVQRDAAQARLDEVSRKLEAEELAKRQAEEAAKKLAEQAAQRPPLAPGPQPIFRTPLSIATNRRRWSDSGDYLIRKFEEQNQQPHTPPRSVRPKGPNMSVRQSTAASVMLVQEIRKLENLQDELGEDANRALEALQKEVECLRMAQAGMNHDAASTVKKLQEEIQTMHSLRATTSRLKCLDNKEDIASLRQSISLNPATLRQELSRLGDKDKTDADAAIATLEEQLESVQRSLDNLILANEAQSPKDVGQSPRTPARKKDVPPTPSTAMARQRLTADMPCSPAARRSLRYSNVENNENTPPRVPRDNHPQNGADHGTLRGNGNHKQGASPAKSDLNSSLSKMSPGGAHKRSNSVDIRKMQNLFKTAAEDNIKSIRSYVTELKERVAKLQYQKQLLVCQVLELEASGNGDEEGDDDLNDDELAMEPVQSPGSWKCQFELQRAHIFELWDSCNVSIIHRTQFYLLFKGDPSDAIYIEVELRRLTWLQENFNAESSPYQHNVNNIEEQLIPASPNCGNSARNLKRERELLARQMGRRMSAEEREDLFMRWGVPIEGKQRKLQLVYKLWMDPHNLGHIQASAEVVARIVGIINPGSAPKEMFALNFAPPNHAERPGLFGWNGLSALLNF</sequence>
<proteinExistence type="inferred from homology"/>
<evidence type="ECO:0000256" key="8">
    <source>
        <dbReference type="SAM" id="Coils"/>
    </source>
</evidence>
<evidence type="ECO:0000256" key="1">
    <source>
        <dbReference type="ARBA" id="ARBA00007310"/>
    </source>
</evidence>
<dbReference type="InterPro" id="IPR036961">
    <property type="entry name" value="Kinesin_motor_dom_sf"/>
</dbReference>
<feature type="domain" description="Kinesin motor" evidence="10">
    <location>
        <begin position="26"/>
        <end position="350"/>
    </location>
</feature>
<dbReference type="EMBL" id="ABEU02000002">
    <property type="protein sequence ID" value="PNR60135.1"/>
    <property type="molecule type" value="Genomic_DNA"/>
</dbReference>
<reference evidence="11 13" key="1">
    <citation type="journal article" date="2008" name="Science">
        <title>The Physcomitrella genome reveals evolutionary insights into the conquest of land by plants.</title>
        <authorList>
            <person name="Rensing S."/>
            <person name="Lang D."/>
            <person name="Zimmer A."/>
            <person name="Terry A."/>
            <person name="Salamov A."/>
            <person name="Shapiro H."/>
            <person name="Nishiyama T."/>
            <person name="Perroud P.-F."/>
            <person name="Lindquist E."/>
            <person name="Kamisugi Y."/>
            <person name="Tanahashi T."/>
            <person name="Sakakibara K."/>
            <person name="Fujita T."/>
            <person name="Oishi K."/>
            <person name="Shin-I T."/>
            <person name="Kuroki Y."/>
            <person name="Toyoda A."/>
            <person name="Suzuki Y."/>
            <person name="Hashimoto A."/>
            <person name="Yamaguchi K."/>
            <person name="Sugano A."/>
            <person name="Kohara Y."/>
            <person name="Fujiyama A."/>
            <person name="Anterola A."/>
            <person name="Aoki S."/>
            <person name="Ashton N."/>
            <person name="Barbazuk W.B."/>
            <person name="Barker E."/>
            <person name="Bennetzen J."/>
            <person name="Bezanilla M."/>
            <person name="Blankenship R."/>
            <person name="Cho S.H."/>
            <person name="Dutcher S."/>
            <person name="Estelle M."/>
            <person name="Fawcett J.A."/>
            <person name="Gundlach H."/>
            <person name="Hanada K."/>
            <person name="Heyl A."/>
            <person name="Hicks K.A."/>
            <person name="Hugh J."/>
            <person name="Lohr M."/>
            <person name="Mayer K."/>
            <person name="Melkozernov A."/>
            <person name="Murata T."/>
            <person name="Nelson D."/>
            <person name="Pils B."/>
            <person name="Prigge M."/>
            <person name="Reiss B."/>
            <person name="Renner T."/>
            <person name="Rombauts S."/>
            <person name="Rushton P."/>
            <person name="Sanderfoot A."/>
            <person name="Schween G."/>
            <person name="Shiu S.-H."/>
            <person name="Stueber K."/>
            <person name="Theodoulou F.L."/>
            <person name="Tu H."/>
            <person name="Van de Peer Y."/>
            <person name="Verrier P.J."/>
            <person name="Waters E."/>
            <person name="Wood A."/>
            <person name="Yang L."/>
            <person name="Cove D."/>
            <person name="Cuming A."/>
            <person name="Hasebe M."/>
            <person name="Lucas S."/>
            <person name="Mishler D.B."/>
            <person name="Reski R."/>
            <person name="Grigoriev I."/>
            <person name="Quatrano R.S."/>
            <person name="Boore J.L."/>
        </authorList>
    </citation>
    <scope>NUCLEOTIDE SEQUENCE [LARGE SCALE GENOMIC DNA]</scope>
    <source>
        <strain evidence="12 13">cv. Gransden 2004</strain>
    </source>
</reference>
<dbReference type="SUPFAM" id="SSF52540">
    <property type="entry name" value="P-loop containing nucleoside triphosphate hydrolases"/>
    <property type="match status" value="1"/>
</dbReference>
<keyword evidence="6 7" id="KW-0505">Motor protein</keyword>
<evidence type="ECO:0000313" key="12">
    <source>
        <dbReference type="EnsemblPlants" id="Pp3c2_19380V3.1"/>
    </source>
</evidence>
<keyword evidence="3 7" id="KW-0547">Nucleotide-binding</keyword>